<proteinExistence type="inferred from homology"/>
<dbReference type="EMBL" id="JAOPGA020000585">
    <property type="protein sequence ID" value="KAL0479680.1"/>
    <property type="molecule type" value="Genomic_DNA"/>
</dbReference>
<evidence type="ECO:0000256" key="4">
    <source>
        <dbReference type="SAM" id="Phobius"/>
    </source>
</evidence>
<feature type="transmembrane region" description="Helical" evidence="4">
    <location>
        <begin position="374"/>
        <end position="393"/>
    </location>
</feature>
<comment type="similarity">
    <text evidence="1">Belongs to the glycosyl hydrolase 72 family.</text>
</comment>
<comment type="caution">
    <text evidence="6">The sequence shown here is derived from an EMBL/GenBank/DDBJ whole genome shotgun (WGS) entry which is preliminary data.</text>
</comment>
<dbReference type="InterPro" id="IPR004886">
    <property type="entry name" value="Glucanosyltransferase"/>
</dbReference>
<keyword evidence="4" id="KW-0812">Transmembrane</keyword>
<accession>A0AAW2YRC7</accession>
<organism evidence="6 7">
    <name type="scientific">Acrasis kona</name>
    <dbReference type="NCBI Taxonomy" id="1008807"/>
    <lineage>
        <taxon>Eukaryota</taxon>
        <taxon>Discoba</taxon>
        <taxon>Heterolobosea</taxon>
        <taxon>Tetramitia</taxon>
        <taxon>Eutetramitia</taxon>
        <taxon>Acrasidae</taxon>
        <taxon>Acrasis</taxon>
    </lineage>
</organism>
<evidence type="ECO:0000313" key="7">
    <source>
        <dbReference type="Proteomes" id="UP001431209"/>
    </source>
</evidence>
<evidence type="ECO:0000256" key="3">
    <source>
        <dbReference type="ARBA" id="ARBA00023180"/>
    </source>
</evidence>
<protein>
    <submittedName>
        <fullName evidence="6">Beta-glucuronidase</fullName>
    </submittedName>
</protein>
<dbReference type="Proteomes" id="UP001431209">
    <property type="component" value="Unassembled WGS sequence"/>
</dbReference>
<dbReference type="Pfam" id="PF03198">
    <property type="entry name" value="Glyco_hydro_72"/>
    <property type="match status" value="1"/>
</dbReference>
<dbReference type="InterPro" id="IPR017853">
    <property type="entry name" value="GH"/>
</dbReference>
<feature type="chain" id="PRO_5043621291" evidence="5">
    <location>
        <begin position="20"/>
        <end position="394"/>
    </location>
</feature>
<evidence type="ECO:0000256" key="2">
    <source>
        <dbReference type="ARBA" id="ARBA00022729"/>
    </source>
</evidence>
<feature type="signal peptide" evidence="5">
    <location>
        <begin position="1"/>
        <end position="19"/>
    </location>
</feature>
<dbReference type="Gene3D" id="3.20.20.80">
    <property type="entry name" value="Glycosidases"/>
    <property type="match status" value="1"/>
</dbReference>
<keyword evidence="4" id="KW-0472">Membrane</keyword>
<keyword evidence="4" id="KW-1133">Transmembrane helix</keyword>
<evidence type="ECO:0000313" key="6">
    <source>
        <dbReference type="EMBL" id="KAL0479680.1"/>
    </source>
</evidence>
<keyword evidence="3" id="KW-0325">Glycoprotein</keyword>
<evidence type="ECO:0000256" key="1">
    <source>
        <dbReference type="ARBA" id="ARBA00007528"/>
    </source>
</evidence>
<name>A0AAW2YRC7_9EUKA</name>
<dbReference type="SUPFAM" id="SSF51445">
    <property type="entry name" value="(Trans)glycosidases"/>
    <property type="match status" value="1"/>
</dbReference>
<evidence type="ECO:0000256" key="5">
    <source>
        <dbReference type="SAM" id="SignalP"/>
    </source>
</evidence>
<dbReference type="AlphaFoldDB" id="A0AAW2YRC7"/>
<reference evidence="6 7" key="1">
    <citation type="submission" date="2024-03" db="EMBL/GenBank/DDBJ databases">
        <title>The Acrasis kona genome and developmental transcriptomes reveal deep origins of eukaryotic multicellular pathways.</title>
        <authorList>
            <person name="Sheikh S."/>
            <person name="Fu C.-J."/>
            <person name="Brown M.W."/>
            <person name="Baldauf S.L."/>
        </authorList>
    </citation>
    <scope>NUCLEOTIDE SEQUENCE [LARGE SCALE GENOMIC DNA]</scope>
    <source>
        <strain evidence="6 7">ATCC MYA-3509</strain>
    </source>
</reference>
<sequence>MRVGVTLLVVLLLVCSSLCVVTTRNQYILVDGQPFFMTGATYSIIPTGKIPDSAPDSAANTTYGRGIWMRDINNMKAIGGNTLRVYSMESADHTAFYDYAYANGIKLIVSMWVTYQNFSDPTIRSNLLSSWTAFVKKERHPAILMWCFGNELNIGGNGDGPLFNIMKDVRNVVQTYDTPNPRPVTTTFADRDLSSTISTFYSQSSGFDVFSFQIYRGNTFYNLFKDFNATVKLQKPLLITEFGCDAFDNNNNREDQTQHANWNMKLWNEIYSNSAICAGGLSFNYADEWWRCDKTRPSVHKNCGNTASASFDNYWNEEWSGLYSVAPNPTSGGPDILTPRSIVTNLTKLWSNSPYPKDILTTIPPKPTPTSSSSYITCNSMLLVMLMIVWFMAM</sequence>
<keyword evidence="2 5" id="KW-0732">Signal</keyword>
<gene>
    <name evidence="6" type="ORF">AKO1_010979</name>
</gene>
<keyword evidence="7" id="KW-1185">Reference proteome</keyword>